<name>A0A177ECH3_9BACT</name>
<keyword evidence="4" id="KW-1185">Reference proteome</keyword>
<protein>
    <recommendedName>
        <fullName evidence="5">AsmA domain-containing protein</fullName>
    </recommendedName>
</protein>
<feature type="compositionally biased region" description="Basic and acidic residues" evidence="1">
    <location>
        <begin position="378"/>
        <end position="395"/>
    </location>
</feature>
<dbReference type="GO" id="GO:0090313">
    <property type="term" value="P:regulation of protein targeting to membrane"/>
    <property type="evidence" value="ECO:0007669"/>
    <property type="project" value="TreeGrafter"/>
</dbReference>
<dbReference type="EMBL" id="LSFI01000001">
    <property type="protein sequence ID" value="OAG28699.1"/>
    <property type="molecule type" value="Genomic_DNA"/>
</dbReference>
<reference evidence="3 4" key="1">
    <citation type="submission" date="2016-02" db="EMBL/GenBank/DDBJ databases">
        <title>Draft genome sequence of Thermodesulfatator sp. S606.</title>
        <authorList>
            <person name="Lai Q."/>
            <person name="Cao J."/>
            <person name="Dupont S."/>
            <person name="Shao Z."/>
            <person name="Jebbar M."/>
            <person name="Alain K."/>
        </authorList>
    </citation>
    <scope>NUCLEOTIDE SEQUENCE [LARGE SCALE GENOMIC DNA]</scope>
    <source>
        <strain evidence="3 4">S606</strain>
    </source>
</reference>
<evidence type="ECO:0000313" key="3">
    <source>
        <dbReference type="EMBL" id="OAG28699.1"/>
    </source>
</evidence>
<dbReference type="Pfam" id="PF05359">
    <property type="entry name" value="DUF748"/>
    <property type="match status" value="1"/>
</dbReference>
<evidence type="ECO:0000256" key="1">
    <source>
        <dbReference type="SAM" id="MobiDB-lite"/>
    </source>
</evidence>
<comment type="caution">
    <text evidence="3">The sequence shown here is derived from an EMBL/GenBank/DDBJ whole genome shotgun (WGS) entry which is preliminary data.</text>
</comment>
<dbReference type="InterPro" id="IPR052894">
    <property type="entry name" value="AsmA-related"/>
</dbReference>
<dbReference type="GO" id="GO:0005886">
    <property type="term" value="C:plasma membrane"/>
    <property type="evidence" value="ECO:0007669"/>
    <property type="project" value="TreeGrafter"/>
</dbReference>
<gene>
    <name evidence="3" type="ORF">TH606_00085</name>
</gene>
<dbReference type="PANTHER" id="PTHR30441:SF8">
    <property type="entry name" value="DUF748 DOMAIN-CONTAINING PROTEIN"/>
    <property type="match status" value="1"/>
</dbReference>
<keyword evidence="2" id="KW-1133">Transmembrane helix</keyword>
<evidence type="ECO:0000256" key="2">
    <source>
        <dbReference type="SAM" id="Phobius"/>
    </source>
</evidence>
<accession>A0A177ECH3</accession>
<sequence>MGKITKILGAILVVVIVVTIVLYFVASRYLTPERIKAFIVPPLEEATGLKVSIGDIKRAGLFGVKVNQVKFLDPVVKKDVISADELRLSLKLSPLLKGKLVVSEVAFIRPYIFVIREKDGSINLTKYFAPEETAPTQETPPAQKEPAKLALIFQSIKIEAAKIKFVDQKKELPPAEGTFSLNGGLKLEGTSLVFTGDGQLNVKVDKYPLVEDLRFNALVRGKENQIKLVGGKILKGKVLGEIVLNEEKIKGLIRLSQASFKEGENLAKVLKPYLFPEAEIPALDGGFDVEITLAGTISKPIVESSVYPKPLKIYQKPYTIVAEGEIKASVEEVLPKINLTVNGEKFSINGKVSLKEALPRADLLISAQKLNLKALIPEGEKEAPEKPSQPEEKRVSQKKKASLVLPITGKIRFKAEEVCYQVCAKDARAEIVLNKERLDLKNFSFFLAGALAQVNGNVTNLSDTPKIKFAYSLAGADLPTLAQSFFSKSDYFASGKVWTEGAFSALGIEAEAVKKTLTGQGNARFMQLGLKENNITSLVAQVLRIEELKALKFDQGKLNYAVANGWVNVKGKFSREGLLLNLTGRVGLDGRLDLIPRLLFSGKYASLFAKNFPGASLFRTQKGYEVPLSIAGTLEKPKVSLKEVEEKVKEKVKEKAVKEIFKLLGQ</sequence>
<keyword evidence="2" id="KW-0812">Transmembrane</keyword>
<organism evidence="3 4">
    <name type="scientific">Thermodesulfatator autotrophicus</name>
    <dbReference type="NCBI Taxonomy" id="1795632"/>
    <lineage>
        <taxon>Bacteria</taxon>
        <taxon>Pseudomonadati</taxon>
        <taxon>Thermodesulfobacteriota</taxon>
        <taxon>Thermodesulfobacteria</taxon>
        <taxon>Thermodesulfobacteriales</taxon>
        <taxon>Thermodesulfatatoraceae</taxon>
        <taxon>Thermodesulfatator</taxon>
    </lineage>
</organism>
<dbReference type="RefSeq" id="WP_068540355.1">
    <property type="nucleotide sequence ID" value="NZ_LSFI01000001.1"/>
</dbReference>
<keyword evidence="2" id="KW-0472">Membrane</keyword>
<dbReference type="Proteomes" id="UP000076964">
    <property type="component" value="Unassembled WGS sequence"/>
</dbReference>
<dbReference type="STRING" id="1795632.TH606_00085"/>
<dbReference type="InterPro" id="IPR008023">
    <property type="entry name" value="DUF748"/>
</dbReference>
<proteinExistence type="predicted"/>
<evidence type="ECO:0000313" key="4">
    <source>
        <dbReference type="Proteomes" id="UP000076964"/>
    </source>
</evidence>
<evidence type="ECO:0008006" key="5">
    <source>
        <dbReference type="Google" id="ProtNLM"/>
    </source>
</evidence>
<feature type="transmembrane region" description="Helical" evidence="2">
    <location>
        <begin position="7"/>
        <end position="26"/>
    </location>
</feature>
<dbReference type="AlphaFoldDB" id="A0A177ECH3"/>
<dbReference type="PANTHER" id="PTHR30441">
    <property type="entry name" value="DUF748 DOMAIN-CONTAINING PROTEIN"/>
    <property type="match status" value="1"/>
</dbReference>
<feature type="region of interest" description="Disordered" evidence="1">
    <location>
        <begin position="378"/>
        <end position="397"/>
    </location>
</feature>